<keyword evidence="2 7" id="KW-0678">Repressor</keyword>
<comment type="pathway">
    <text evidence="1 7">Amine and polyamine biosynthesis; betaine biosynthesis via choline pathway [regulation].</text>
</comment>
<dbReference type="InterPro" id="IPR023772">
    <property type="entry name" value="DNA-bd_HTH_TetR-type_CS"/>
</dbReference>
<keyword evidence="4 7" id="KW-0238">DNA-binding</keyword>
<evidence type="ECO:0000256" key="4">
    <source>
        <dbReference type="ARBA" id="ARBA00023125"/>
    </source>
</evidence>
<dbReference type="InterPro" id="IPR039538">
    <property type="entry name" value="BetI_C"/>
</dbReference>
<dbReference type="SUPFAM" id="SSF46689">
    <property type="entry name" value="Homeodomain-like"/>
    <property type="match status" value="1"/>
</dbReference>
<dbReference type="Pfam" id="PF13977">
    <property type="entry name" value="TetR_C_6"/>
    <property type="match status" value="1"/>
</dbReference>
<dbReference type="PROSITE" id="PS50977">
    <property type="entry name" value="HTH_TETR_2"/>
    <property type="match status" value="1"/>
</dbReference>
<dbReference type="PROSITE" id="PS01081">
    <property type="entry name" value="HTH_TETR_1"/>
    <property type="match status" value="1"/>
</dbReference>
<reference evidence="11" key="1">
    <citation type="journal article" date="2019" name="Int. J. Syst. Evol. Microbiol.">
        <title>The Global Catalogue of Microorganisms (GCM) 10K type strain sequencing project: providing services to taxonomists for standard genome sequencing and annotation.</title>
        <authorList>
            <consortium name="The Broad Institute Genomics Platform"/>
            <consortium name="The Broad Institute Genome Sequencing Center for Infectious Disease"/>
            <person name="Wu L."/>
            <person name="Ma J."/>
        </authorList>
    </citation>
    <scope>NUCLEOTIDE SEQUENCE [LARGE SCALE GENOMIC DNA]</scope>
    <source>
        <strain evidence="11">JCM 13378</strain>
    </source>
</reference>
<dbReference type="PANTHER" id="PTHR30055:SF234">
    <property type="entry name" value="HTH-TYPE TRANSCRIPTIONAL REGULATOR BETI"/>
    <property type="match status" value="1"/>
</dbReference>
<evidence type="ECO:0000256" key="8">
    <source>
        <dbReference type="PROSITE-ProRule" id="PRU00335"/>
    </source>
</evidence>
<comment type="caution">
    <text evidence="10">The sequence shown here is derived from an EMBL/GenBank/DDBJ whole genome shotgun (WGS) entry which is preliminary data.</text>
</comment>
<evidence type="ECO:0000259" key="9">
    <source>
        <dbReference type="PROSITE" id="PS50977"/>
    </source>
</evidence>
<dbReference type="InterPro" id="IPR017757">
    <property type="entry name" value="Tscrpt_rep_BetI"/>
</dbReference>
<sequence>MPKVGMEEVRRQQLIDATLESVEKFGLQGTTISTISRLAGVSSGIISHYFGGKQALLEATVRFLLEQLKQDLLAQIHGQPSPVDRLMMIVEANFTRLQRSERAAKTWLAFWAQSMHSEDLMRLQRINAARLEANLRYSFRSLIDASQVRNVAAMTAAMIDGYWLRAALSGSDGQAFDLALHNCKAFIHLMLEKHQARN</sequence>
<dbReference type="InterPro" id="IPR036271">
    <property type="entry name" value="Tet_transcr_reg_TetR-rel_C_sf"/>
</dbReference>
<dbReference type="Pfam" id="PF00440">
    <property type="entry name" value="TetR_N"/>
    <property type="match status" value="1"/>
</dbReference>
<dbReference type="HAMAP" id="MF_00768">
    <property type="entry name" value="HTH_type_BetI"/>
    <property type="match status" value="1"/>
</dbReference>
<evidence type="ECO:0000313" key="11">
    <source>
        <dbReference type="Proteomes" id="UP001501757"/>
    </source>
</evidence>
<evidence type="ECO:0000256" key="5">
    <source>
        <dbReference type="ARBA" id="ARBA00023163"/>
    </source>
</evidence>
<dbReference type="Gene3D" id="1.10.357.10">
    <property type="entry name" value="Tetracycline Repressor, domain 2"/>
    <property type="match status" value="1"/>
</dbReference>
<gene>
    <name evidence="7 10" type="primary">betI</name>
    <name evidence="10" type="ORF">GCM10009092_40730</name>
</gene>
<dbReference type="RefSeq" id="WP_102798645.1">
    <property type="nucleotide sequence ID" value="NZ_BAAAEI010000028.1"/>
</dbReference>
<evidence type="ECO:0000256" key="6">
    <source>
        <dbReference type="ARBA" id="ARBA00024936"/>
    </source>
</evidence>
<dbReference type="SUPFAM" id="SSF48498">
    <property type="entry name" value="Tetracyclin repressor-like, C-terminal domain"/>
    <property type="match status" value="1"/>
</dbReference>
<dbReference type="InterPro" id="IPR009057">
    <property type="entry name" value="Homeodomain-like_sf"/>
</dbReference>
<protein>
    <recommendedName>
        <fullName evidence="7">HTH-type transcriptional regulator BetI</fullName>
    </recommendedName>
</protein>
<dbReference type="PANTHER" id="PTHR30055">
    <property type="entry name" value="HTH-TYPE TRANSCRIPTIONAL REGULATOR RUTR"/>
    <property type="match status" value="1"/>
</dbReference>
<proteinExistence type="inferred from homology"/>
<dbReference type="Proteomes" id="UP001501757">
    <property type="component" value="Unassembled WGS sequence"/>
</dbReference>
<keyword evidence="3 7" id="KW-0805">Transcription regulation</keyword>
<evidence type="ECO:0000313" key="10">
    <source>
        <dbReference type="EMBL" id="GAA0372326.1"/>
    </source>
</evidence>
<dbReference type="InterPro" id="IPR001647">
    <property type="entry name" value="HTH_TetR"/>
</dbReference>
<dbReference type="NCBIfam" id="NF001978">
    <property type="entry name" value="PRK00767.1"/>
    <property type="match status" value="1"/>
</dbReference>
<organism evidence="10 11">
    <name type="scientific">Bowmanella denitrificans</name>
    <dbReference type="NCBI Taxonomy" id="366582"/>
    <lineage>
        <taxon>Bacteria</taxon>
        <taxon>Pseudomonadati</taxon>
        <taxon>Pseudomonadota</taxon>
        <taxon>Gammaproteobacteria</taxon>
        <taxon>Alteromonadales</taxon>
        <taxon>Alteromonadaceae</taxon>
        <taxon>Bowmanella</taxon>
    </lineage>
</organism>
<comment type="function">
    <text evidence="6">Repressor involved in the biosynthesis of the osmoprotectant glycine betaine. It represses transcription of the choline transporter BetT and the genes of BetAB involved in the synthesis of glycine betaine.</text>
</comment>
<name>A0ABP3HK96_9ALTE</name>
<evidence type="ECO:0000256" key="1">
    <source>
        <dbReference type="ARBA" id="ARBA00004719"/>
    </source>
</evidence>
<evidence type="ECO:0000256" key="3">
    <source>
        <dbReference type="ARBA" id="ARBA00023015"/>
    </source>
</evidence>
<evidence type="ECO:0000256" key="7">
    <source>
        <dbReference type="HAMAP-Rule" id="MF_00768"/>
    </source>
</evidence>
<dbReference type="EMBL" id="BAAAEI010000028">
    <property type="protein sequence ID" value="GAA0372326.1"/>
    <property type="molecule type" value="Genomic_DNA"/>
</dbReference>
<dbReference type="NCBIfam" id="TIGR03384">
    <property type="entry name" value="betaine_BetI"/>
    <property type="match status" value="1"/>
</dbReference>
<dbReference type="InterPro" id="IPR050109">
    <property type="entry name" value="HTH-type_TetR-like_transc_reg"/>
</dbReference>
<comment type="function">
    <text evidence="7">Repressor involved in choline regulation of the bet genes.</text>
</comment>
<feature type="domain" description="HTH tetR-type" evidence="9">
    <location>
        <begin position="8"/>
        <end position="68"/>
    </location>
</feature>
<accession>A0ABP3HK96</accession>
<feature type="DNA-binding region" description="H-T-H motif" evidence="7 8">
    <location>
        <begin position="31"/>
        <end position="50"/>
    </location>
</feature>
<keyword evidence="11" id="KW-1185">Reference proteome</keyword>
<evidence type="ECO:0000256" key="2">
    <source>
        <dbReference type="ARBA" id="ARBA00022491"/>
    </source>
</evidence>
<keyword evidence="5 7" id="KW-0804">Transcription</keyword>